<dbReference type="InterPro" id="IPR048622">
    <property type="entry name" value="BRSK1_2-like_UBA"/>
</dbReference>
<evidence type="ECO:0000313" key="18">
    <source>
        <dbReference type="Proteomes" id="UP000289886"/>
    </source>
</evidence>
<dbReference type="FunFam" id="1.10.510.10:FF:001828">
    <property type="entry name" value="BRSK2 isoform 14"/>
    <property type="match status" value="1"/>
</dbReference>
<comment type="catalytic activity">
    <reaction evidence="12">
        <text>L-seryl-[tau protein] + ATP = O-phospho-L-seryl-[tau protein] + ADP + H(+)</text>
        <dbReference type="Rhea" id="RHEA:12801"/>
        <dbReference type="Rhea" id="RHEA-COMP:13701"/>
        <dbReference type="Rhea" id="RHEA-COMP:13702"/>
        <dbReference type="ChEBI" id="CHEBI:15378"/>
        <dbReference type="ChEBI" id="CHEBI:29999"/>
        <dbReference type="ChEBI" id="CHEBI:30616"/>
        <dbReference type="ChEBI" id="CHEBI:83421"/>
        <dbReference type="ChEBI" id="CHEBI:456216"/>
        <dbReference type="EC" id="2.7.11.26"/>
    </reaction>
</comment>
<dbReference type="PANTHER" id="PTHR24346:SF108">
    <property type="entry name" value="BR SERINE_THREONINE KINASE 1"/>
    <property type="match status" value="1"/>
</dbReference>
<dbReference type="SUPFAM" id="SSF56112">
    <property type="entry name" value="Protein kinase-like (PK-like)"/>
    <property type="match status" value="1"/>
</dbReference>
<evidence type="ECO:0000256" key="15">
    <source>
        <dbReference type="SAM" id="MobiDB-lite"/>
    </source>
</evidence>
<feature type="compositionally biased region" description="Polar residues" evidence="15">
    <location>
        <begin position="426"/>
        <end position="436"/>
    </location>
</feature>
<feature type="region of interest" description="Disordered" evidence="15">
    <location>
        <begin position="554"/>
        <end position="576"/>
    </location>
</feature>
<evidence type="ECO:0000256" key="12">
    <source>
        <dbReference type="ARBA" id="ARBA00048291"/>
    </source>
</evidence>
<comment type="similarity">
    <text evidence="2">Belongs to the protein kinase superfamily. CAMK Ser/Thr protein kinase family. SNF1 subfamily.</text>
</comment>
<comment type="catalytic activity">
    <reaction evidence="11">
        <text>L-threonyl-[protein] + ATP = O-phospho-L-threonyl-[protein] + ADP + H(+)</text>
        <dbReference type="Rhea" id="RHEA:46608"/>
        <dbReference type="Rhea" id="RHEA-COMP:11060"/>
        <dbReference type="Rhea" id="RHEA-COMP:11605"/>
        <dbReference type="ChEBI" id="CHEBI:15378"/>
        <dbReference type="ChEBI" id="CHEBI:30013"/>
        <dbReference type="ChEBI" id="CHEBI:30616"/>
        <dbReference type="ChEBI" id="CHEBI:61977"/>
        <dbReference type="ChEBI" id="CHEBI:456216"/>
        <dbReference type="EC" id="2.7.11.1"/>
    </reaction>
</comment>
<dbReference type="PANTHER" id="PTHR24346">
    <property type="entry name" value="MAP/MICROTUBULE AFFINITY-REGULATING KINASE"/>
    <property type="match status" value="1"/>
</dbReference>
<evidence type="ECO:0000256" key="13">
    <source>
        <dbReference type="ARBA" id="ARBA00048679"/>
    </source>
</evidence>
<dbReference type="EMBL" id="SCEB01000432">
    <property type="protein sequence ID" value="RXM99220.1"/>
    <property type="molecule type" value="Genomic_DNA"/>
</dbReference>
<comment type="catalytic activity">
    <reaction evidence="13">
        <text>L-seryl-[protein] + ATP = O-phospho-L-seryl-[protein] + ADP + H(+)</text>
        <dbReference type="Rhea" id="RHEA:17989"/>
        <dbReference type="Rhea" id="RHEA-COMP:9863"/>
        <dbReference type="Rhea" id="RHEA-COMP:11604"/>
        <dbReference type="ChEBI" id="CHEBI:15378"/>
        <dbReference type="ChEBI" id="CHEBI:29999"/>
        <dbReference type="ChEBI" id="CHEBI:30616"/>
        <dbReference type="ChEBI" id="CHEBI:83421"/>
        <dbReference type="ChEBI" id="CHEBI:456216"/>
        <dbReference type="EC" id="2.7.11.1"/>
    </reaction>
</comment>
<gene>
    <name evidence="17" type="ORF">EOD39_11911</name>
</gene>
<feature type="domain" description="Protein kinase" evidence="16">
    <location>
        <begin position="1"/>
        <end position="267"/>
    </location>
</feature>
<dbReference type="AlphaFoldDB" id="A0A662YR65"/>
<dbReference type="InterPro" id="IPR008271">
    <property type="entry name" value="Ser/Thr_kinase_AS"/>
</dbReference>
<evidence type="ECO:0000313" key="17">
    <source>
        <dbReference type="EMBL" id="RXM99220.1"/>
    </source>
</evidence>
<keyword evidence="3" id="KW-0723">Serine/threonine-protein kinase</keyword>
<evidence type="ECO:0000256" key="9">
    <source>
        <dbReference type="ARBA" id="ARBA00022842"/>
    </source>
</evidence>
<keyword evidence="4" id="KW-0808">Transferase</keyword>
<dbReference type="Pfam" id="PF21122">
    <property type="entry name" value="KA1_BRSK"/>
    <property type="match status" value="1"/>
</dbReference>
<keyword evidence="5" id="KW-0479">Metal-binding</keyword>
<dbReference type="Pfam" id="PF21115">
    <property type="entry name" value="UBA_BRSK"/>
    <property type="match status" value="1"/>
</dbReference>
<comment type="catalytic activity">
    <reaction evidence="14">
        <text>L-threonyl-[tau protein] + ATP = O-phospho-L-threonyl-[tau protein] + ADP + H(+)</text>
        <dbReference type="Rhea" id="RHEA:53904"/>
        <dbReference type="Rhea" id="RHEA-COMP:13703"/>
        <dbReference type="Rhea" id="RHEA-COMP:13704"/>
        <dbReference type="ChEBI" id="CHEBI:15378"/>
        <dbReference type="ChEBI" id="CHEBI:30013"/>
        <dbReference type="ChEBI" id="CHEBI:30616"/>
        <dbReference type="ChEBI" id="CHEBI:61977"/>
        <dbReference type="ChEBI" id="CHEBI:456216"/>
        <dbReference type="EC" id="2.7.11.26"/>
    </reaction>
</comment>
<proteinExistence type="inferred from homology"/>
<dbReference type="InterPro" id="IPR011009">
    <property type="entry name" value="Kinase-like_dom_sf"/>
</dbReference>
<evidence type="ECO:0000256" key="6">
    <source>
        <dbReference type="ARBA" id="ARBA00022741"/>
    </source>
</evidence>
<dbReference type="Gene3D" id="1.10.510.10">
    <property type="entry name" value="Transferase(Phosphotransferase) domain 1"/>
    <property type="match status" value="1"/>
</dbReference>
<dbReference type="FunFam" id="3.30.200.20:FF:000003">
    <property type="entry name" value="Non-specific serine/threonine protein kinase"/>
    <property type="match status" value="1"/>
</dbReference>
<evidence type="ECO:0000256" key="4">
    <source>
        <dbReference type="ARBA" id="ARBA00022679"/>
    </source>
</evidence>
<dbReference type="GO" id="GO:0005524">
    <property type="term" value="F:ATP binding"/>
    <property type="evidence" value="ECO:0007669"/>
    <property type="project" value="UniProtKB-KW"/>
</dbReference>
<dbReference type="CDD" id="cd14340">
    <property type="entry name" value="UBA_BRSK"/>
    <property type="match status" value="1"/>
</dbReference>
<evidence type="ECO:0000256" key="10">
    <source>
        <dbReference type="ARBA" id="ARBA00022902"/>
    </source>
</evidence>
<dbReference type="Pfam" id="PF00069">
    <property type="entry name" value="Pkinase"/>
    <property type="match status" value="1"/>
</dbReference>
<keyword evidence="18" id="KW-1185">Reference proteome</keyword>
<dbReference type="PROSITE" id="PS00108">
    <property type="entry name" value="PROTEIN_KINASE_ST"/>
    <property type="match status" value="1"/>
</dbReference>
<feature type="region of interest" description="Disordered" evidence="15">
    <location>
        <begin position="352"/>
        <end position="461"/>
    </location>
</feature>
<feature type="region of interest" description="Disordered" evidence="15">
    <location>
        <begin position="474"/>
        <end position="538"/>
    </location>
</feature>
<dbReference type="GO" id="GO:0005737">
    <property type="term" value="C:cytoplasm"/>
    <property type="evidence" value="ECO:0007669"/>
    <property type="project" value="TreeGrafter"/>
</dbReference>
<evidence type="ECO:0000256" key="7">
    <source>
        <dbReference type="ARBA" id="ARBA00022777"/>
    </source>
</evidence>
<evidence type="ECO:0000256" key="5">
    <source>
        <dbReference type="ARBA" id="ARBA00022723"/>
    </source>
</evidence>
<dbReference type="GO" id="GO:0050321">
    <property type="term" value="F:tau-protein kinase activity"/>
    <property type="evidence" value="ECO:0007669"/>
    <property type="project" value="UniProtKB-EC"/>
</dbReference>
<dbReference type="SMART" id="SM00220">
    <property type="entry name" value="S_TKc"/>
    <property type="match status" value="1"/>
</dbReference>
<feature type="compositionally biased region" description="Polar residues" evidence="15">
    <location>
        <begin position="562"/>
        <end position="575"/>
    </location>
</feature>
<dbReference type="Proteomes" id="UP000289886">
    <property type="component" value="Unassembled WGS sequence"/>
</dbReference>
<evidence type="ECO:0000256" key="8">
    <source>
        <dbReference type="ARBA" id="ARBA00022840"/>
    </source>
</evidence>
<feature type="region of interest" description="Disordered" evidence="15">
    <location>
        <begin position="269"/>
        <end position="316"/>
    </location>
</feature>
<comment type="cofactor">
    <cofactor evidence="1">
        <name>Mg(2+)</name>
        <dbReference type="ChEBI" id="CHEBI:18420"/>
    </cofactor>
</comment>
<dbReference type="GO" id="GO:0046872">
    <property type="term" value="F:metal ion binding"/>
    <property type="evidence" value="ECO:0007669"/>
    <property type="project" value="UniProtKB-KW"/>
</dbReference>
<evidence type="ECO:0000256" key="1">
    <source>
        <dbReference type="ARBA" id="ARBA00001946"/>
    </source>
</evidence>
<keyword evidence="6" id="KW-0547">Nucleotide-binding</keyword>
<keyword evidence="10" id="KW-0524">Neurogenesis</keyword>
<evidence type="ECO:0000256" key="11">
    <source>
        <dbReference type="ARBA" id="ARBA00047899"/>
    </source>
</evidence>
<dbReference type="GO" id="GO:0007399">
    <property type="term" value="P:nervous system development"/>
    <property type="evidence" value="ECO:0007669"/>
    <property type="project" value="UniProtKB-KW"/>
</dbReference>
<comment type="caution">
    <text evidence="17">The sequence shown here is derived from an EMBL/GenBank/DDBJ whole genome shotgun (WGS) entry which is preliminary data.</text>
</comment>
<feature type="compositionally biased region" description="Basic and acidic residues" evidence="15">
    <location>
        <begin position="269"/>
        <end position="289"/>
    </location>
</feature>
<name>A0A662YR65_ACIRT</name>
<keyword evidence="7 17" id="KW-0418">Kinase</keyword>
<evidence type="ECO:0000256" key="14">
    <source>
        <dbReference type="ARBA" id="ARBA00048878"/>
    </source>
</evidence>
<feature type="compositionally biased region" description="Polar residues" evidence="15">
    <location>
        <begin position="699"/>
        <end position="708"/>
    </location>
</feature>
<feature type="compositionally biased region" description="Polar residues" evidence="15">
    <location>
        <begin position="352"/>
        <end position="385"/>
    </location>
</feature>
<feature type="region of interest" description="Disordered" evidence="15">
    <location>
        <begin position="699"/>
        <end position="763"/>
    </location>
</feature>
<accession>A0A662YR65</accession>
<dbReference type="GO" id="GO:0035556">
    <property type="term" value="P:intracellular signal transduction"/>
    <property type="evidence" value="ECO:0007669"/>
    <property type="project" value="TreeGrafter"/>
</dbReference>
<keyword evidence="9" id="KW-0460">Magnesium</keyword>
<sequence length="763" mass="84775">CAGLVKLGVHCVTCQKVAIKIVNREKLSESVLMKVEREIAILKLIEHPHVLKLHDVYENKKYLYLVLEHVSGGELFDYLVKKGRLTPKEARKFFRQIISALDFCHSHSICHRDLKPENLLLDEKNNIRIADFGMASLQVGDSLLETSCGSPHYACPEVIRGEKYDGRKADVWSCGVILFALLVLEQIQKHTWYIGGKNEPEPEQPIPRKVSIRLLPSADDIDPDVLESMHSLGCFRDKNKLMKDLLSEEDNQEKMIYFLLLDRKERYPSHEDENLPPRNEIDPPRKRVDSPMLNRHGKRRPERKSMEVLSVTDGGSPVPARRAIEMAQHGQRTYLWFILVGVITLNFGTTQKTPNLSFSPPSCPTSSLDPDPSRTVSRTPNSLQPKTGPPQPNPKTQTLPAKNKLAEKPLQSTRSNPLPAAASTPIPANSEPTTPSQHPPAPSSQVRHPPLTAPPQLSIPSVQVTPLSPLRLHHHHSAAGTDPNTKSIPVIQVTPHPSPRGSPLPTPKGTPVHTPKESPASTPNPTPPSSPSIGGMPWRTRLNSIKNSFLGSPRFHRRKLQVPTQEEMSSLTPESSPELAKKSWFGNFINLEKEEQIFVVIKDKPLSSIKADIVHAFLSIPSLSHSVISQTSFRAEYKSTGGPTVFQKPVKFQVDITYTEGNEAQKENGIYSVTFTLLSGPSRRFKRVVETIQAQLLSTHDQPSVQQLSDEKNGQVAHQPGTPTKHGPNSKRHEPDANDFGSKCPTGKDKAKMVASIETQDSP</sequence>
<reference evidence="17 18" key="1">
    <citation type="submission" date="2019-01" db="EMBL/GenBank/DDBJ databases">
        <title>Draft Genome and Complete Hox-Cluster Characterization of the Sterlet Sturgeon (Acipenser ruthenus).</title>
        <authorList>
            <person name="Wei Q."/>
        </authorList>
    </citation>
    <scope>NUCLEOTIDE SEQUENCE [LARGE SCALE GENOMIC DNA]</scope>
    <source>
        <strain evidence="17">WHYD16114868_AA</strain>
        <tissue evidence="17">Blood</tissue>
    </source>
</reference>
<keyword evidence="8" id="KW-0067">ATP-binding</keyword>
<dbReference type="PROSITE" id="PS50011">
    <property type="entry name" value="PROTEIN_KINASE_DOM"/>
    <property type="match status" value="1"/>
</dbReference>
<protein>
    <submittedName>
        <fullName evidence="17">Serine/threonine-protein kinase BRSK2</fullName>
    </submittedName>
</protein>
<dbReference type="InterPro" id="IPR000719">
    <property type="entry name" value="Prot_kinase_dom"/>
</dbReference>
<feature type="compositionally biased region" description="Pro residues" evidence="15">
    <location>
        <begin position="496"/>
        <end position="508"/>
    </location>
</feature>
<evidence type="ECO:0000256" key="2">
    <source>
        <dbReference type="ARBA" id="ARBA00006234"/>
    </source>
</evidence>
<feature type="non-terminal residue" evidence="17">
    <location>
        <position position="1"/>
    </location>
</feature>
<evidence type="ECO:0000256" key="3">
    <source>
        <dbReference type="ARBA" id="ARBA00022527"/>
    </source>
</evidence>
<organism evidence="17 18">
    <name type="scientific">Acipenser ruthenus</name>
    <name type="common">Sterlet sturgeon</name>
    <dbReference type="NCBI Taxonomy" id="7906"/>
    <lineage>
        <taxon>Eukaryota</taxon>
        <taxon>Metazoa</taxon>
        <taxon>Chordata</taxon>
        <taxon>Craniata</taxon>
        <taxon>Vertebrata</taxon>
        <taxon>Euteleostomi</taxon>
        <taxon>Actinopterygii</taxon>
        <taxon>Chondrostei</taxon>
        <taxon>Acipenseriformes</taxon>
        <taxon>Acipenseridae</taxon>
        <taxon>Acipenser</taxon>
    </lineage>
</organism>
<evidence type="ECO:0000259" key="16">
    <source>
        <dbReference type="PROSITE" id="PS50011"/>
    </source>
</evidence>